<feature type="region of interest" description="Disordered" evidence="1">
    <location>
        <begin position="205"/>
        <end position="230"/>
    </location>
</feature>
<dbReference type="InParanoid" id="A0A3Q7MME8"/>
<sequence>MCAEKTEYGTENGQKTASTLARRLAADSRDRHPRPGRKSISTHARNPDKPVSSAQDGGGEGGPRTGRAGRARLPPSGLRAQHPDSSQRRPRARDRRRSRCLQTWTGARPRPRVPERPPSLRSRERRIYLTTQVRGISASVPSLDGFLLGFSRGTRGGHVTDRTWDSEQAGTGKRHPSITKNMVSDHPRDLAFTGGTEDKWISQAWNPNGNEKETSLSVPMQDTLSTEAGG</sequence>
<name>A0A3Q7MME8_CALUR</name>
<protein>
    <submittedName>
        <fullName evidence="3">Uncharacterized protein LOC112809053</fullName>
    </submittedName>
</protein>
<feature type="region of interest" description="Disordered" evidence="1">
    <location>
        <begin position="1"/>
        <end position="122"/>
    </location>
</feature>
<feature type="compositionally biased region" description="Basic residues" evidence="1">
    <location>
        <begin position="88"/>
        <end position="99"/>
    </location>
</feature>
<reference evidence="3" key="2">
    <citation type="submission" date="2025-08" db="UniProtKB">
        <authorList>
            <consortium name="RefSeq"/>
        </authorList>
    </citation>
    <scope>IDENTIFICATION</scope>
    <source>
        <tissue evidence="3">Blood</tissue>
    </source>
</reference>
<evidence type="ECO:0000313" key="3">
    <source>
        <dbReference type="RefSeq" id="XP_025708170.1"/>
    </source>
</evidence>
<reference key="1">
    <citation type="submission" date="2019-01" db="UniProtKB">
        <authorList>
            <consortium name="RefSeq"/>
        </authorList>
    </citation>
    <scope>IDENTIFICATION</scope>
</reference>
<accession>A0A3Q7MME8</accession>
<feature type="region of interest" description="Disordered" evidence="1">
    <location>
        <begin position="159"/>
        <end position="180"/>
    </location>
</feature>
<organism evidence="2 3">
    <name type="scientific">Callorhinus ursinus</name>
    <name type="common">Northern fur seal</name>
    <dbReference type="NCBI Taxonomy" id="34884"/>
    <lineage>
        <taxon>Eukaryota</taxon>
        <taxon>Metazoa</taxon>
        <taxon>Chordata</taxon>
        <taxon>Craniata</taxon>
        <taxon>Vertebrata</taxon>
        <taxon>Euteleostomi</taxon>
        <taxon>Mammalia</taxon>
        <taxon>Eutheria</taxon>
        <taxon>Laurasiatheria</taxon>
        <taxon>Carnivora</taxon>
        <taxon>Caniformia</taxon>
        <taxon>Pinnipedia</taxon>
        <taxon>Otariidae</taxon>
        <taxon>Callorhinus</taxon>
    </lineage>
</organism>
<evidence type="ECO:0000313" key="2">
    <source>
        <dbReference type="Proteomes" id="UP000286641"/>
    </source>
</evidence>
<dbReference type="AlphaFoldDB" id="A0A3Q7MME8"/>
<keyword evidence="2" id="KW-1185">Reference proteome</keyword>
<proteinExistence type="predicted"/>
<gene>
    <name evidence="3" type="primary">LOC112809053</name>
</gene>
<evidence type="ECO:0000256" key="1">
    <source>
        <dbReference type="SAM" id="MobiDB-lite"/>
    </source>
</evidence>
<dbReference type="Proteomes" id="UP000286641">
    <property type="component" value="Unplaced"/>
</dbReference>
<dbReference type="RefSeq" id="XP_025708170.1">
    <property type="nucleotide sequence ID" value="XM_025852385.1"/>
</dbReference>